<evidence type="ECO:0008006" key="3">
    <source>
        <dbReference type="Google" id="ProtNLM"/>
    </source>
</evidence>
<proteinExistence type="predicted"/>
<dbReference type="Proteomes" id="UP001221757">
    <property type="component" value="Unassembled WGS sequence"/>
</dbReference>
<keyword evidence="2" id="KW-1185">Reference proteome</keyword>
<comment type="caution">
    <text evidence="1">The sequence shown here is derived from an EMBL/GenBank/DDBJ whole genome shotgun (WGS) entry which is preliminary data.</text>
</comment>
<sequence>MLNLHEEEVPAFVEVNKCLLDDTSLILEQTHEWMFKELWSPEYPSLCHVSNSADQTGGAALYRPPGSAACAGLENVVGVLDIFLGSAKLMNTENSKAIELIPQFKGRFLTVMNTFDDDDDLIPIDWASEIPRQRRVYVLLLEYMPGSDIFRRQLSHEWPVCDVHRAAVMRAVWVAWHKLRLRGITHYNFAGRSILLKTVPTSVEPFCEDPMQAAVPDACCAHARL</sequence>
<name>A0AAD7GYY8_MYCRO</name>
<gene>
    <name evidence="1" type="ORF">B0H17DRAFT_1125000</name>
</gene>
<organism evidence="1 2">
    <name type="scientific">Mycena rosella</name>
    <name type="common">Pink bonnet</name>
    <name type="synonym">Agaricus rosellus</name>
    <dbReference type="NCBI Taxonomy" id="1033263"/>
    <lineage>
        <taxon>Eukaryota</taxon>
        <taxon>Fungi</taxon>
        <taxon>Dikarya</taxon>
        <taxon>Basidiomycota</taxon>
        <taxon>Agaricomycotina</taxon>
        <taxon>Agaricomycetes</taxon>
        <taxon>Agaricomycetidae</taxon>
        <taxon>Agaricales</taxon>
        <taxon>Marasmiineae</taxon>
        <taxon>Mycenaceae</taxon>
        <taxon>Mycena</taxon>
    </lineage>
</organism>
<evidence type="ECO:0000313" key="2">
    <source>
        <dbReference type="Proteomes" id="UP001221757"/>
    </source>
</evidence>
<evidence type="ECO:0000313" key="1">
    <source>
        <dbReference type="EMBL" id="KAJ7708231.1"/>
    </source>
</evidence>
<dbReference type="EMBL" id="JARKIE010000004">
    <property type="protein sequence ID" value="KAJ7708231.1"/>
    <property type="molecule type" value="Genomic_DNA"/>
</dbReference>
<dbReference type="AlphaFoldDB" id="A0AAD7GYY8"/>
<protein>
    <recommendedName>
        <fullName evidence="3">Protein kinase domain-containing protein</fullName>
    </recommendedName>
</protein>
<accession>A0AAD7GYY8</accession>
<reference evidence="1" key="1">
    <citation type="submission" date="2023-03" db="EMBL/GenBank/DDBJ databases">
        <title>Massive genome expansion in bonnet fungi (Mycena s.s.) driven by repeated elements and novel gene families across ecological guilds.</title>
        <authorList>
            <consortium name="Lawrence Berkeley National Laboratory"/>
            <person name="Harder C.B."/>
            <person name="Miyauchi S."/>
            <person name="Viragh M."/>
            <person name="Kuo A."/>
            <person name="Thoen E."/>
            <person name="Andreopoulos B."/>
            <person name="Lu D."/>
            <person name="Skrede I."/>
            <person name="Drula E."/>
            <person name="Henrissat B."/>
            <person name="Morin E."/>
            <person name="Kohler A."/>
            <person name="Barry K."/>
            <person name="LaButti K."/>
            <person name="Morin E."/>
            <person name="Salamov A."/>
            <person name="Lipzen A."/>
            <person name="Mereny Z."/>
            <person name="Hegedus B."/>
            <person name="Baldrian P."/>
            <person name="Stursova M."/>
            <person name="Weitz H."/>
            <person name="Taylor A."/>
            <person name="Grigoriev I.V."/>
            <person name="Nagy L.G."/>
            <person name="Martin F."/>
            <person name="Kauserud H."/>
        </authorList>
    </citation>
    <scope>NUCLEOTIDE SEQUENCE</scope>
    <source>
        <strain evidence="1">CBHHK067</strain>
    </source>
</reference>